<evidence type="ECO:0008006" key="4">
    <source>
        <dbReference type="Google" id="ProtNLM"/>
    </source>
</evidence>
<name>A0A2T6ZPG3_TUBBO</name>
<protein>
    <recommendedName>
        <fullName evidence="4">Secreted protein</fullName>
    </recommendedName>
</protein>
<comment type="caution">
    <text evidence="2">The sequence shown here is derived from an EMBL/GenBank/DDBJ whole genome shotgun (WGS) entry which is preliminary data.</text>
</comment>
<feature type="signal peptide" evidence="1">
    <location>
        <begin position="1"/>
        <end position="17"/>
    </location>
</feature>
<dbReference type="Proteomes" id="UP000244722">
    <property type="component" value="Unassembled WGS sequence"/>
</dbReference>
<feature type="chain" id="PRO_5015694537" description="Secreted protein" evidence="1">
    <location>
        <begin position="18"/>
        <end position="100"/>
    </location>
</feature>
<evidence type="ECO:0000256" key="1">
    <source>
        <dbReference type="SAM" id="SignalP"/>
    </source>
</evidence>
<dbReference type="AlphaFoldDB" id="A0A2T6ZPG3"/>
<evidence type="ECO:0000313" key="3">
    <source>
        <dbReference type="Proteomes" id="UP000244722"/>
    </source>
</evidence>
<proteinExistence type="predicted"/>
<keyword evidence="3" id="KW-1185">Reference proteome</keyword>
<gene>
    <name evidence="2" type="ORF">B9Z19DRAFT_1086515</name>
</gene>
<accession>A0A2T6ZPG3</accession>
<keyword evidence="1" id="KW-0732">Signal</keyword>
<organism evidence="2 3">
    <name type="scientific">Tuber borchii</name>
    <name type="common">White truffle</name>
    <dbReference type="NCBI Taxonomy" id="42251"/>
    <lineage>
        <taxon>Eukaryota</taxon>
        <taxon>Fungi</taxon>
        <taxon>Dikarya</taxon>
        <taxon>Ascomycota</taxon>
        <taxon>Pezizomycotina</taxon>
        <taxon>Pezizomycetes</taxon>
        <taxon>Pezizales</taxon>
        <taxon>Tuberaceae</taxon>
        <taxon>Tuber</taxon>
    </lineage>
</organism>
<sequence length="100" mass="11145">MPLFVFFMLILPHALLAVLPGKPVHTNEPPVRRAPENRCAKILNFGVKHRCSASLCLDTLLYELTVVKVSDTDKAARGEEEPCPAAGIFPFQFRGRGRAW</sequence>
<evidence type="ECO:0000313" key="2">
    <source>
        <dbReference type="EMBL" id="PUU77378.1"/>
    </source>
</evidence>
<reference evidence="2 3" key="1">
    <citation type="submission" date="2017-04" db="EMBL/GenBank/DDBJ databases">
        <title>Draft genome sequence of Tuber borchii Vittad., a whitish edible truffle.</title>
        <authorList>
            <consortium name="DOE Joint Genome Institute"/>
            <person name="Murat C."/>
            <person name="Kuo A."/>
            <person name="Barry K.W."/>
            <person name="Clum A."/>
            <person name="Dockter R.B."/>
            <person name="Fauchery L."/>
            <person name="Iotti M."/>
            <person name="Kohler A."/>
            <person name="Labutti K."/>
            <person name="Lindquist E.A."/>
            <person name="Lipzen A."/>
            <person name="Ohm R.A."/>
            <person name="Wang M."/>
            <person name="Grigoriev I.V."/>
            <person name="Zambonelli A."/>
            <person name="Martin F.M."/>
        </authorList>
    </citation>
    <scope>NUCLEOTIDE SEQUENCE [LARGE SCALE GENOMIC DNA]</scope>
    <source>
        <strain evidence="2 3">Tbo3840</strain>
    </source>
</reference>
<dbReference type="EMBL" id="NESQ01000155">
    <property type="protein sequence ID" value="PUU77378.1"/>
    <property type="molecule type" value="Genomic_DNA"/>
</dbReference>